<evidence type="ECO:0000313" key="6">
    <source>
        <dbReference type="Proteomes" id="UP000051221"/>
    </source>
</evidence>
<evidence type="ECO:0000256" key="3">
    <source>
        <dbReference type="ARBA" id="ARBA00022989"/>
    </source>
</evidence>
<dbReference type="InterPro" id="IPR011701">
    <property type="entry name" value="MFS"/>
</dbReference>
<dbReference type="GO" id="GO:0022857">
    <property type="term" value="F:transmembrane transporter activity"/>
    <property type="evidence" value="ECO:0007669"/>
    <property type="project" value="InterPro"/>
</dbReference>
<comment type="subcellular location">
    <subcellularLocation>
        <location evidence="1">Membrane</location>
        <topology evidence="1">Multi-pass membrane protein</topology>
    </subcellularLocation>
</comment>
<accession>A0A0Q2M9V8</accession>
<sequence>MQRKAWLAALILAAMLPVGITSALFKALAAEMAASNGVSSDELSYLNIAFSAAQLIALLAAPFIVRSVSVMRTLRVSLIMAALCQVVFAYAHQSPELHGAAWVVVGVCVSLITLSINLLILDQCSYRAMTLFAALVLICSTLLPMGGYPWFLTWLVTHVEWQWLTYPLAGSWLLAAAISYHLTLCQPFARTQKSHVLAYVLSAIALVGLVYLMMRGSYYNWFDDPRFDYAMLGVVVIALLAMRWMQASQKNGPTSSRTLLTNLHNNVFMYNGFLAGFGVTASGALMTLFLTSVLNYSHETAGVVQLPALLAMVVGMIISVAASNQDRFPSDIITPIGVVMLVISVVMFSRLPAYVGPDDVLLPICLRGLGVGLLNVSVTIAMLAHFRHDQRPEGISIFYVCRTLGGVLGSALFTRLLQVTRTESMTDLTRELGADPAAFYTQSTQQLLLAQGHLPSGTLNATLMQQTVSQQVIVSALGNTFLWFVIAIAFMAPIILVGKKMVKKRANANASHN</sequence>
<keyword evidence="2" id="KW-0812">Transmembrane</keyword>
<dbReference type="EMBL" id="LKHS01000015">
    <property type="protein sequence ID" value="KQH84841.1"/>
    <property type="molecule type" value="Genomic_DNA"/>
</dbReference>
<protein>
    <submittedName>
        <fullName evidence="5">Multidrug transporter</fullName>
    </submittedName>
</protein>
<dbReference type="InParanoid" id="A0A0Q2M9V8"/>
<dbReference type="PANTHER" id="PTHR23501:SF5">
    <property type="entry name" value="TRANSPORT PROTEIN"/>
    <property type="match status" value="1"/>
</dbReference>
<dbReference type="PANTHER" id="PTHR23501">
    <property type="entry name" value="MAJOR FACILITATOR SUPERFAMILY"/>
    <property type="match status" value="1"/>
</dbReference>
<dbReference type="GO" id="GO:0005886">
    <property type="term" value="C:plasma membrane"/>
    <property type="evidence" value="ECO:0007669"/>
    <property type="project" value="TreeGrafter"/>
</dbReference>
<evidence type="ECO:0000313" key="5">
    <source>
        <dbReference type="EMBL" id="KQH84841.1"/>
    </source>
</evidence>
<dbReference type="InterPro" id="IPR036259">
    <property type="entry name" value="MFS_trans_sf"/>
</dbReference>
<dbReference type="RefSeq" id="WP_055466595.1">
    <property type="nucleotide sequence ID" value="NZ_LKHS01000015.1"/>
</dbReference>
<dbReference type="SUPFAM" id="SSF103473">
    <property type="entry name" value="MFS general substrate transporter"/>
    <property type="match status" value="1"/>
</dbReference>
<comment type="caution">
    <text evidence="5">The sequence shown here is derived from an EMBL/GenBank/DDBJ whole genome shotgun (WGS) entry which is preliminary data.</text>
</comment>
<dbReference type="Gene3D" id="1.20.1250.20">
    <property type="entry name" value="MFS general substrate transporter like domains"/>
    <property type="match status" value="2"/>
</dbReference>
<evidence type="ECO:0000256" key="4">
    <source>
        <dbReference type="ARBA" id="ARBA00023136"/>
    </source>
</evidence>
<gene>
    <name evidence="5" type="ORF">AMR76_16220</name>
</gene>
<keyword evidence="4" id="KW-0472">Membrane</keyword>
<keyword evidence="6" id="KW-1185">Reference proteome</keyword>
<evidence type="ECO:0000256" key="1">
    <source>
        <dbReference type="ARBA" id="ARBA00004141"/>
    </source>
</evidence>
<proteinExistence type="predicted"/>
<reference evidence="5 6" key="1">
    <citation type="submission" date="2015-08" db="EMBL/GenBank/DDBJ databases">
        <title>Antibacterial properties of a collection of Vibrionaceae strains.</title>
        <authorList>
            <person name="Giubergia S."/>
        </authorList>
    </citation>
    <scope>NUCLEOTIDE SEQUENCE [LARGE SCALE GENOMIC DNA]</scope>
    <source>
        <strain evidence="5 6">S0821</strain>
    </source>
</reference>
<dbReference type="AlphaFoldDB" id="A0A0Q2M9V8"/>
<name>A0A0Q2M9V8_VIBFU</name>
<keyword evidence="3" id="KW-1133">Transmembrane helix</keyword>
<dbReference type="Proteomes" id="UP000051221">
    <property type="component" value="Unassembled WGS sequence"/>
</dbReference>
<evidence type="ECO:0000256" key="2">
    <source>
        <dbReference type="ARBA" id="ARBA00022692"/>
    </source>
</evidence>
<organism evidence="5 6">
    <name type="scientific">Vibrio furnissii</name>
    <dbReference type="NCBI Taxonomy" id="29494"/>
    <lineage>
        <taxon>Bacteria</taxon>
        <taxon>Pseudomonadati</taxon>
        <taxon>Pseudomonadota</taxon>
        <taxon>Gammaproteobacteria</taxon>
        <taxon>Vibrionales</taxon>
        <taxon>Vibrionaceae</taxon>
        <taxon>Vibrio</taxon>
    </lineage>
</organism>
<dbReference type="Pfam" id="PF07690">
    <property type="entry name" value="MFS_1"/>
    <property type="match status" value="1"/>
</dbReference>